<dbReference type="EMBL" id="KZ302065">
    <property type="protein sequence ID" value="PFH48375.1"/>
    <property type="molecule type" value="Genomic_DNA"/>
</dbReference>
<gene>
    <name evidence="2" type="ORF">AMATHDRAFT_150063</name>
</gene>
<evidence type="ECO:0000259" key="1">
    <source>
        <dbReference type="PROSITE" id="PS50011"/>
    </source>
</evidence>
<dbReference type="Proteomes" id="UP000242287">
    <property type="component" value="Unassembled WGS sequence"/>
</dbReference>
<sequence>MLLLHISKNSDAYPASLFFKQPISLSEHPLCGGGSADVFLGYGGGSNLAVKRLRVFGNSGDSEKYRKRVMEEIMIWSSLQHQNILPLFGIYARLYKPSNPIISLVSPWMENGSLIQYRKEHGLKATDAPTKLFEVARGMKHLHEEGIVHGDLKGGNILLDHNLHVKIADFGLSRHLDSTQHISTRSTAGTIRWMAPELLIPQGTEPCHKTYRSDVYAFACVILEIFTGKPPFAEIPDTHVVFRLCVLKQHPDRPESSSEEIIPSGFWDLAEKCWQLSPELRPTFTEIVATLETAS</sequence>
<evidence type="ECO:0000313" key="2">
    <source>
        <dbReference type="EMBL" id="PFH48375.1"/>
    </source>
</evidence>
<dbReference type="InterPro" id="IPR008271">
    <property type="entry name" value="Ser/Thr_kinase_AS"/>
</dbReference>
<dbReference type="PANTHER" id="PTHR44329">
    <property type="entry name" value="SERINE/THREONINE-PROTEIN KINASE TNNI3K-RELATED"/>
    <property type="match status" value="1"/>
</dbReference>
<dbReference type="Pfam" id="PF00069">
    <property type="entry name" value="Pkinase"/>
    <property type="match status" value="1"/>
</dbReference>
<feature type="domain" description="Protein kinase" evidence="1">
    <location>
        <begin position="24"/>
        <end position="295"/>
    </location>
</feature>
<name>A0A2A9NBI1_9AGAR</name>
<keyword evidence="3" id="KW-1185">Reference proteome</keyword>
<dbReference type="PIRSF" id="PIRSF000654">
    <property type="entry name" value="Integrin-linked_kinase"/>
    <property type="match status" value="1"/>
</dbReference>
<dbReference type="AlphaFoldDB" id="A0A2A9NBI1"/>
<dbReference type="InterPro" id="IPR000719">
    <property type="entry name" value="Prot_kinase_dom"/>
</dbReference>
<evidence type="ECO:0000313" key="3">
    <source>
        <dbReference type="Proteomes" id="UP000242287"/>
    </source>
</evidence>
<dbReference type="InterPro" id="IPR011009">
    <property type="entry name" value="Kinase-like_dom_sf"/>
</dbReference>
<dbReference type="InterPro" id="IPR051681">
    <property type="entry name" value="Ser/Thr_Kinases-Pseudokinases"/>
</dbReference>
<dbReference type="GO" id="GO:0004674">
    <property type="term" value="F:protein serine/threonine kinase activity"/>
    <property type="evidence" value="ECO:0007669"/>
    <property type="project" value="TreeGrafter"/>
</dbReference>
<dbReference type="PROSITE" id="PS00108">
    <property type="entry name" value="PROTEIN_KINASE_ST"/>
    <property type="match status" value="1"/>
</dbReference>
<dbReference type="PROSITE" id="PS50011">
    <property type="entry name" value="PROTEIN_KINASE_DOM"/>
    <property type="match status" value="1"/>
</dbReference>
<dbReference type="SMART" id="SM00220">
    <property type="entry name" value="S_TKc"/>
    <property type="match status" value="1"/>
</dbReference>
<dbReference type="GO" id="GO:0005524">
    <property type="term" value="F:ATP binding"/>
    <property type="evidence" value="ECO:0007669"/>
    <property type="project" value="InterPro"/>
</dbReference>
<proteinExistence type="predicted"/>
<dbReference type="OrthoDB" id="10261027at2759"/>
<reference evidence="2 3" key="1">
    <citation type="submission" date="2014-02" db="EMBL/GenBank/DDBJ databases">
        <title>Transposable element dynamics among asymbiotic and ectomycorrhizal Amanita fungi.</title>
        <authorList>
            <consortium name="DOE Joint Genome Institute"/>
            <person name="Hess J."/>
            <person name="Skrede I."/>
            <person name="Wolfe B."/>
            <person name="LaButti K."/>
            <person name="Ohm R.A."/>
            <person name="Grigoriev I.V."/>
            <person name="Pringle A."/>
        </authorList>
    </citation>
    <scope>NUCLEOTIDE SEQUENCE [LARGE SCALE GENOMIC DNA]</scope>
    <source>
        <strain evidence="2 3">SKay4041</strain>
    </source>
</reference>
<dbReference type="Gene3D" id="1.10.510.10">
    <property type="entry name" value="Transferase(Phosphotransferase) domain 1"/>
    <property type="match status" value="1"/>
</dbReference>
<dbReference type="SUPFAM" id="SSF56112">
    <property type="entry name" value="Protein kinase-like (PK-like)"/>
    <property type="match status" value="1"/>
</dbReference>
<dbReference type="STRING" id="703135.A0A2A9NBI1"/>
<protein>
    <recommendedName>
        <fullName evidence="1">Protein kinase domain-containing protein</fullName>
    </recommendedName>
</protein>
<accession>A0A2A9NBI1</accession>
<organism evidence="2 3">
    <name type="scientific">Amanita thiersii Skay4041</name>
    <dbReference type="NCBI Taxonomy" id="703135"/>
    <lineage>
        <taxon>Eukaryota</taxon>
        <taxon>Fungi</taxon>
        <taxon>Dikarya</taxon>
        <taxon>Basidiomycota</taxon>
        <taxon>Agaricomycotina</taxon>
        <taxon>Agaricomycetes</taxon>
        <taxon>Agaricomycetidae</taxon>
        <taxon>Agaricales</taxon>
        <taxon>Pluteineae</taxon>
        <taxon>Amanitaceae</taxon>
        <taxon>Amanita</taxon>
    </lineage>
</organism>